<keyword evidence="6" id="KW-1185">Reference proteome</keyword>
<dbReference type="FunCoup" id="A0A6M4H7G1">
    <property type="interactions" value="101"/>
</dbReference>
<dbReference type="InterPro" id="IPR000683">
    <property type="entry name" value="Gfo/Idh/MocA-like_OxRdtase_N"/>
</dbReference>
<sequence length="359" mass="38626">MSSRRRFLELSAAGAFALASPRLHAKDPMKKLGVALVGLGMYSTGQLGPALKQTKHCRLSAVVTGSPEKGRQWARDYGFPESSVYGYDTMGRLADNKDVDIVYVVTPPALHARDCIAAAKAGKHVLCEKPMEVSTAQCDVIINACKAAGVKLSIGYRLHFDPFHEELRKLVRSQEFGPFMTMTGGFAFSMQKAQWRAEKALAGGGPLMDLGIYVVQEACMAAGATPVAATATVHPKKRPEFFKDVEESISWTLEFPNGAKCESFTSYDAGRNDFRAEAKGGWFELKPAFNYGGIAGATSRGPLVIAGVNQQALQMDDFALCVLNGQESRVGGAMGRRDMAIVEAIYASAAGGGKRVEVR</sequence>
<dbReference type="PANTHER" id="PTHR22604">
    <property type="entry name" value="OXIDOREDUCTASES"/>
    <property type="match status" value="1"/>
</dbReference>
<dbReference type="SUPFAM" id="SSF55347">
    <property type="entry name" value="Glyceraldehyde-3-phosphate dehydrogenase-like, C-terminal domain"/>
    <property type="match status" value="1"/>
</dbReference>
<evidence type="ECO:0000256" key="1">
    <source>
        <dbReference type="ARBA" id="ARBA00010928"/>
    </source>
</evidence>
<reference evidence="5 6" key="1">
    <citation type="submission" date="2020-04" db="EMBL/GenBank/DDBJ databases">
        <title>Usitatibacter rugosus gen. nov., sp. nov. and Usitatibacter palustris sp. nov., novel members of Usitatibacteraceae fam. nov. within the order Nitrosomonadales isolated from soil.</title>
        <authorList>
            <person name="Huber K.J."/>
            <person name="Neumann-Schaal M."/>
            <person name="Geppert A."/>
            <person name="Luckner M."/>
            <person name="Wanner G."/>
            <person name="Overmann J."/>
        </authorList>
    </citation>
    <scope>NUCLEOTIDE SEQUENCE [LARGE SCALE GENOMIC DNA]</scope>
    <source>
        <strain evidence="5 6">Swamp67</strain>
    </source>
</reference>
<dbReference type="EMBL" id="CP053073">
    <property type="protein sequence ID" value="QJR14633.1"/>
    <property type="molecule type" value="Genomic_DNA"/>
</dbReference>
<evidence type="ECO:0000313" key="5">
    <source>
        <dbReference type="EMBL" id="QJR14633.1"/>
    </source>
</evidence>
<dbReference type="RefSeq" id="WP_171161364.1">
    <property type="nucleotide sequence ID" value="NZ_CP053073.1"/>
</dbReference>
<evidence type="ECO:0000256" key="2">
    <source>
        <dbReference type="ARBA" id="ARBA00023002"/>
    </source>
</evidence>
<protein>
    <submittedName>
        <fullName evidence="5">Glucose--fructose oxidoreductase</fullName>
        <ecNumber evidence="5">1.1.99.28</ecNumber>
    </submittedName>
</protein>
<dbReference type="Proteomes" id="UP000503096">
    <property type="component" value="Chromosome"/>
</dbReference>
<feature type="domain" description="GFO/IDH/MocA-like oxidoreductase" evidence="4">
    <location>
        <begin position="165"/>
        <end position="278"/>
    </location>
</feature>
<dbReference type="KEGG" id="upl:DSM104440_01440"/>
<dbReference type="Gene3D" id="3.30.360.10">
    <property type="entry name" value="Dihydrodipicolinate Reductase, domain 2"/>
    <property type="match status" value="1"/>
</dbReference>
<dbReference type="InterPro" id="IPR050984">
    <property type="entry name" value="Gfo/Idh/MocA_domain"/>
</dbReference>
<dbReference type="InterPro" id="IPR036291">
    <property type="entry name" value="NAD(P)-bd_dom_sf"/>
</dbReference>
<evidence type="ECO:0000313" key="6">
    <source>
        <dbReference type="Proteomes" id="UP000503096"/>
    </source>
</evidence>
<dbReference type="PANTHER" id="PTHR22604:SF105">
    <property type="entry name" value="TRANS-1,2-DIHYDROBENZENE-1,2-DIOL DEHYDROGENASE"/>
    <property type="match status" value="1"/>
</dbReference>
<feature type="domain" description="Gfo/Idh/MocA-like oxidoreductase N-terminal" evidence="3">
    <location>
        <begin position="33"/>
        <end position="156"/>
    </location>
</feature>
<dbReference type="InterPro" id="IPR008354">
    <property type="entry name" value="Glc-Fru_OxRdtase_bac"/>
</dbReference>
<dbReference type="SUPFAM" id="SSF51735">
    <property type="entry name" value="NAD(P)-binding Rossmann-fold domains"/>
    <property type="match status" value="1"/>
</dbReference>
<dbReference type="EC" id="1.1.99.28" evidence="5"/>
<organism evidence="5 6">
    <name type="scientific">Usitatibacter palustris</name>
    <dbReference type="NCBI Taxonomy" id="2732487"/>
    <lineage>
        <taxon>Bacteria</taxon>
        <taxon>Pseudomonadati</taxon>
        <taxon>Pseudomonadota</taxon>
        <taxon>Betaproteobacteria</taxon>
        <taxon>Nitrosomonadales</taxon>
        <taxon>Usitatibacteraceae</taxon>
        <taxon>Usitatibacter</taxon>
    </lineage>
</organism>
<dbReference type="PROSITE" id="PS51318">
    <property type="entry name" value="TAT"/>
    <property type="match status" value="1"/>
</dbReference>
<dbReference type="AlphaFoldDB" id="A0A6M4H7G1"/>
<dbReference type="InParanoid" id="A0A6M4H7G1"/>
<proteinExistence type="inferred from homology"/>
<evidence type="ECO:0000259" key="3">
    <source>
        <dbReference type="Pfam" id="PF01408"/>
    </source>
</evidence>
<evidence type="ECO:0000259" key="4">
    <source>
        <dbReference type="Pfam" id="PF22725"/>
    </source>
</evidence>
<dbReference type="Pfam" id="PF01408">
    <property type="entry name" value="GFO_IDH_MocA"/>
    <property type="match status" value="1"/>
</dbReference>
<dbReference type="GO" id="GO:0000166">
    <property type="term" value="F:nucleotide binding"/>
    <property type="evidence" value="ECO:0007669"/>
    <property type="project" value="InterPro"/>
</dbReference>
<accession>A0A6M4H7G1</accession>
<dbReference type="Gene3D" id="3.40.50.720">
    <property type="entry name" value="NAD(P)-binding Rossmann-like Domain"/>
    <property type="match status" value="1"/>
</dbReference>
<dbReference type="PRINTS" id="PR01775">
    <property type="entry name" value="GLFROXRDTASE"/>
</dbReference>
<dbReference type="InterPro" id="IPR006311">
    <property type="entry name" value="TAT_signal"/>
</dbReference>
<dbReference type="Pfam" id="PF22725">
    <property type="entry name" value="GFO_IDH_MocA_C3"/>
    <property type="match status" value="1"/>
</dbReference>
<comment type="similarity">
    <text evidence="1">Belongs to the Gfo/Idh/MocA family.</text>
</comment>
<dbReference type="GO" id="GO:0047061">
    <property type="term" value="F:glucose-fructose oxidoreductase activity"/>
    <property type="evidence" value="ECO:0007669"/>
    <property type="project" value="UniProtKB-EC"/>
</dbReference>
<keyword evidence="2 5" id="KW-0560">Oxidoreductase</keyword>
<gene>
    <name evidence="5" type="primary">gfo</name>
    <name evidence="5" type="ORF">DSM104440_01440</name>
</gene>
<dbReference type="InterPro" id="IPR055170">
    <property type="entry name" value="GFO_IDH_MocA-like_dom"/>
</dbReference>
<name>A0A6M4H7G1_9PROT</name>